<sequence>MLFPRFAGKNASDTLADADQDDTLQSVHHPRAFHDGYVAHDSLDQHQRIATNARRHRSTDSLRSTAATTATADPISTGVSRNSTFPSTRRAANRPKHLSLDHAAFIATYPMLDGLGDTDRSSNEGYYSPLMPRKSTASRTVRKRQSQDVASSRSSTSSISSMVSDASSSSSTLSSPSSMREPLTPTQSVNYRSILKMESSSSAKSGKKSNGTAVAKDLINLGSFGEVEGEICLSPQSNNFVDEQDHTVLASTTAFEGAAVSRGERQLIAH</sequence>
<evidence type="ECO:0000256" key="1">
    <source>
        <dbReference type="SAM" id="MobiDB-lite"/>
    </source>
</evidence>
<evidence type="ECO:0000313" key="3">
    <source>
        <dbReference type="Proteomes" id="UP000738325"/>
    </source>
</evidence>
<dbReference type="OrthoDB" id="2443101at2759"/>
<comment type="caution">
    <text evidence="2">The sequence shown here is derived from an EMBL/GenBank/DDBJ whole genome shotgun (WGS) entry which is preliminary data.</text>
</comment>
<organism evidence="2 3">
    <name type="scientific">Dissophora globulifera</name>
    <dbReference type="NCBI Taxonomy" id="979702"/>
    <lineage>
        <taxon>Eukaryota</taxon>
        <taxon>Fungi</taxon>
        <taxon>Fungi incertae sedis</taxon>
        <taxon>Mucoromycota</taxon>
        <taxon>Mortierellomycotina</taxon>
        <taxon>Mortierellomycetes</taxon>
        <taxon>Mortierellales</taxon>
        <taxon>Mortierellaceae</taxon>
        <taxon>Dissophora</taxon>
    </lineage>
</organism>
<dbReference type="Proteomes" id="UP000738325">
    <property type="component" value="Unassembled WGS sequence"/>
</dbReference>
<protein>
    <submittedName>
        <fullName evidence="2">Uncharacterized protein</fullName>
    </submittedName>
</protein>
<feature type="compositionally biased region" description="Low complexity" evidence="1">
    <location>
        <begin position="147"/>
        <end position="179"/>
    </location>
</feature>
<dbReference type="EMBL" id="JAAAIP010000007">
    <property type="protein sequence ID" value="KAG0330042.1"/>
    <property type="molecule type" value="Genomic_DNA"/>
</dbReference>
<accession>A0A9P6RU99</accession>
<gene>
    <name evidence="2" type="ORF">BGZ99_008765</name>
</gene>
<proteinExistence type="predicted"/>
<feature type="region of interest" description="Disordered" evidence="1">
    <location>
        <begin position="123"/>
        <end position="191"/>
    </location>
</feature>
<name>A0A9P6RU99_9FUNG</name>
<dbReference type="AlphaFoldDB" id="A0A9P6RU99"/>
<feature type="compositionally biased region" description="Polar residues" evidence="1">
    <location>
        <begin position="77"/>
        <end position="87"/>
    </location>
</feature>
<reference evidence="2" key="1">
    <citation type="journal article" date="2020" name="Fungal Divers.">
        <title>Resolving the Mortierellaceae phylogeny through synthesis of multi-gene phylogenetics and phylogenomics.</title>
        <authorList>
            <person name="Vandepol N."/>
            <person name="Liber J."/>
            <person name="Desiro A."/>
            <person name="Na H."/>
            <person name="Kennedy M."/>
            <person name="Barry K."/>
            <person name="Grigoriev I.V."/>
            <person name="Miller A.N."/>
            <person name="O'Donnell K."/>
            <person name="Stajich J.E."/>
            <person name="Bonito G."/>
        </authorList>
    </citation>
    <scope>NUCLEOTIDE SEQUENCE</scope>
    <source>
        <strain evidence="2">REB-010B</strain>
    </source>
</reference>
<evidence type="ECO:0000313" key="2">
    <source>
        <dbReference type="EMBL" id="KAG0330042.1"/>
    </source>
</evidence>
<feature type="region of interest" description="Disordered" evidence="1">
    <location>
        <begin position="53"/>
        <end position="96"/>
    </location>
</feature>
<keyword evidence="3" id="KW-1185">Reference proteome</keyword>